<dbReference type="RefSeq" id="WP_153383138.1">
    <property type="nucleotide sequence ID" value="NZ_VDFM01000006.1"/>
</dbReference>
<name>A0A5P0ZI05_9LACO</name>
<dbReference type="Proteomes" id="UP000380386">
    <property type="component" value="Unassembled WGS sequence"/>
</dbReference>
<dbReference type="PANTHER" id="PTHR13504">
    <property type="entry name" value="FIDO DOMAIN-CONTAINING PROTEIN DDB_G0283145"/>
    <property type="match status" value="1"/>
</dbReference>
<dbReference type="InterPro" id="IPR003812">
    <property type="entry name" value="Fido"/>
</dbReference>
<evidence type="ECO:0000313" key="5">
    <source>
        <dbReference type="Proteomes" id="UP000380386"/>
    </source>
</evidence>
<accession>A0A5P0ZI05</accession>
<dbReference type="GO" id="GO:0005524">
    <property type="term" value="F:ATP binding"/>
    <property type="evidence" value="ECO:0007669"/>
    <property type="project" value="UniProtKB-KW"/>
</dbReference>
<keyword evidence="2" id="KW-0547">Nucleotide-binding</keyword>
<organism evidence="4 5">
    <name type="scientific">Companilactobacillus mishanensis</name>
    <dbReference type="NCBI Taxonomy" id="2486008"/>
    <lineage>
        <taxon>Bacteria</taxon>
        <taxon>Bacillati</taxon>
        <taxon>Bacillota</taxon>
        <taxon>Bacilli</taxon>
        <taxon>Lactobacillales</taxon>
        <taxon>Lactobacillaceae</taxon>
        <taxon>Companilactobacillus</taxon>
    </lineage>
</organism>
<feature type="active site" evidence="1">
    <location>
        <position position="226"/>
    </location>
</feature>
<dbReference type="SUPFAM" id="SSF140931">
    <property type="entry name" value="Fic-like"/>
    <property type="match status" value="1"/>
</dbReference>
<dbReference type="InterPro" id="IPR040198">
    <property type="entry name" value="Fido_containing"/>
</dbReference>
<sequence length="401" mass="46362">MPDGEKQVQDFYEQRFNNEVAVKLGLKIKPIKRGERIKDEYEMFYLPVVNISILKEIINTNSRKIISLLGKLPEVAKGQIFFNNLIDEIQSTNDIEGVRSTRKELSEVIESVFSKDNKSLRFKGLVEQYNNFRISEYNEITDISEFRKIYDTLVSDEVSKSDIPDGQMFRKNPVEIRDGYKVIHSGSPSENSIKSDLSELVNLMNDEEIPALEKCFAAHYFYEYVHPFYDGNGRTGRFIVCSYLSRKLDYMSAINLSTAIMDNKTMYYHAFSEMSDPHNKSDATTFIMTMMKILVSGQNAIIDKLNESITLIEQIDKLIEDLKLTKIQKSIMSVLFQKRCFGNFLEALTDLELMKILGISRYKLNKEFEQMEDDGLVQIVIENPKTHKVSDNLVDQLYGHN</sequence>
<proteinExistence type="predicted"/>
<evidence type="ECO:0000256" key="2">
    <source>
        <dbReference type="PIRSR" id="PIRSR640198-2"/>
    </source>
</evidence>
<dbReference type="EMBL" id="VDFM01000006">
    <property type="protein sequence ID" value="MQS52642.1"/>
    <property type="molecule type" value="Genomic_DNA"/>
</dbReference>
<dbReference type="Pfam" id="PF02661">
    <property type="entry name" value="Fic"/>
    <property type="match status" value="1"/>
</dbReference>
<dbReference type="PROSITE" id="PS51459">
    <property type="entry name" value="FIDO"/>
    <property type="match status" value="1"/>
</dbReference>
<feature type="binding site" evidence="2">
    <location>
        <begin position="230"/>
        <end position="237"/>
    </location>
    <ligand>
        <name>ATP</name>
        <dbReference type="ChEBI" id="CHEBI:30616"/>
    </ligand>
</feature>
<dbReference type="OrthoDB" id="9813719at2"/>
<evidence type="ECO:0000313" key="4">
    <source>
        <dbReference type="EMBL" id="MQS52642.1"/>
    </source>
</evidence>
<comment type="caution">
    <text evidence="4">The sequence shown here is derived from an EMBL/GenBank/DDBJ whole genome shotgun (WGS) entry which is preliminary data.</text>
</comment>
<keyword evidence="2" id="KW-0067">ATP-binding</keyword>
<dbReference type="AlphaFoldDB" id="A0A5P0ZI05"/>
<reference evidence="4 5" key="1">
    <citation type="journal article" date="2019" name="Syst. Appl. Microbiol.">
        <title>Polyphasic characterization of two novel Lactobacillus spp. isolated from blown salami packages: Description of Lactobacillus halodurans sp. nov. and Lactobacillus salsicarnum sp. nov.</title>
        <authorList>
            <person name="Schuster J.A."/>
            <person name="Klingl A."/>
            <person name="Vogel R.F."/>
            <person name="Ehrmann M.A."/>
        </authorList>
    </citation>
    <scope>NUCLEOTIDE SEQUENCE [LARGE SCALE GENOMIC DNA]</scope>
    <source>
        <strain evidence="4 5">TMW 1.2118</strain>
    </source>
</reference>
<dbReference type="Gene3D" id="1.10.3290.10">
    <property type="entry name" value="Fido-like domain"/>
    <property type="match status" value="1"/>
</dbReference>
<dbReference type="PANTHER" id="PTHR13504:SF40">
    <property type="entry name" value="FIDO DOMAIN-CONTAINING PROTEIN"/>
    <property type="match status" value="1"/>
</dbReference>
<gene>
    <name evidence="4" type="ORF">FHL02_06370</name>
</gene>
<dbReference type="InterPro" id="IPR036597">
    <property type="entry name" value="Fido-like_dom_sf"/>
</dbReference>
<evidence type="ECO:0000259" key="3">
    <source>
        <dbReference type="PROSITE" id="PS51459"/>
    </source>
</evidence>
<feature type="domain" description="Fido" evidence="3">
    <location>
        <begin position="141"/>
        <end position="289"/>
    </location>
</feature>
<protein>
    <submittedName>
        <fullName evidence="4">Fic family protein</fullName>
    </submittedName>
</protein>
<evidence type="ECO:0000256" key="1">
    <source>
        <dbReference type="PIRSR" id="PIRSR640198-1"/>
    </source>
</evidence>